<feature type="transmembrane region" description="Helical" evidence="1">
    <location>
        <begin position="216"/>
        <end position="239"/>
    </location>
</feature>
<organism evidence="2 3">
    <name type="scientific">Fodinibius salicampi</name>
    <dbReference type="NCBI Taxonomy" id="1920655"/>
    <lineage>
        <taxon>Bacteria</taxon>
        <taxon>Pseudomonadati</taxon>
        <taxon>Balneolota</taxon>
        <taxon>Balneolia</taxon>
        <taxon>Balneolales</taxon>
        <taxon>Balneolaceae</taxon>
        <taxon>Fodinibius</taxon>
    </lineage>
</organism>
<feature type="transmembrane region" description="Helical" evidence="1">
    <location>
        <begin position="171"/>
        <end position="196"/>
    </location>
</feature>
<dbReference type="EMBL" id="JAJNDC010000004">
    <property type="protein sequence ID" value="MCW9714024.1"/>
    <property type="molecule type" value="Genomic_DNA"/>
</dbReference>
<proteinExistence type="predicted"/>
<dbReference type="Proteomes" id="UP001207337">
    <property type="component" value="Unassembled WGS sequence"/>
</dbReference>
<feature type="transmembrane region" description="Helical" evidence="1">
    <location>
        <begin position="129"/>
        <end position="151"/>
    </location>
</feature>
<evidence type="ECO:0000313" key="2">
    <source>
        <dbReference type="EMBL" id="MCW9714024.1"/>
    </source>
</evidence>
<keyword evidence="3" id="KW-1185">Reference proteome</keyword>
<feature type="transmembrane region" description="Helical" evidence="1">
    <location>
        <begin position="96"/>
        <end position="117"/>
    </location>
</feature>
<keyword evidence="1" id="KW-0812">Transmembrane</keyword>
<dbReference type="Pfam" id="PF11750">
    <property type="entry name" value="DUF3307"/>
    <property type="match status" value="1"/>
</dbReference>
<keyword evidence="1" id="KW-1133">Transmembrane helix</keyword>
<name>A0ABT3Q1M4_9BACT</name>
<accession>A0ABT3Q1M4</accession>
<dbReference type="InterPro" id="IPR021737">
    <property type="entry name" value="Phage_phiKZ_Orf197"/>
</dbReference>
<reference evidence="2 3" key="1">
    <citation type="submission" date="2021-11" db="EMBL/GenBank/DDBJ databases">
        <title>Aliifidinibius sp. nov., a new bacterium isolated from saline soil.</title>
        <authorList>
            <person name="Galisteo C."/>
            <person name="De La Haba R."/>
            <person name="Sanchez-Porro C."/>
            <person name="Ventosa A."/>
        </authorList>
    </citation>
    <scope>NUCLEOTIDE SEQUENCE [LARGE SCALE GENOMIC DNA]</scope>
    <source>
        <strain evidence="2 3">KACC 190600</strain>
    </source>
</reference>
<evidence type="ECO:0000313" key="3">
    <source>
        <dbReference type="Proteomes" id="UP001207337"/>
    </source>
</evidence>
<protein>
    <submittedName>
        <fullName evidence="2">DUF3307 domain-containing protein</fullName>
    </submittedName>
</protein>
<keyword evidence="1" id="KW-0472">Membrane</keyword>
<comment type="caution">
    <text evidence="2">The sequence shown here is derived from an EMBL/GenBank/DDBJ whole genome shotgun (WGS) entry which is preliminary data.</text>
</comment>
<feature type="transmembrane region" description="Helical" evidence="1">
    <location>
        <begin position="43"/>
        <end position="76"/>
    </location>
</feature>
<dbReference type="RefSeq" id="WP_265791080.1">
    <property type="nucleotide sequence ID" value="NZ_BAABRS010000004.1"/>
</dbReference>
<feature type="transmembrane region" description="Helical" evidence="1">
    <location>
        <begin position="6"/>
        <end position="22"/>
    </location>
</feature>
<gene>
    <name evidence="2" type="ORF">LQ318_14020</name>
</gene>
<sequence>MSNFLQLFFQLLMAHLLADFFLQSKYMLRQKRRKRWKSPQLALHALIAGFLAYLFAAQWQSWLLVGIGTAFTHWLVDAIKVQVDKQKTTTAFIVDQLAHIAVIVTIAILLTEVPGGLDEVIDPEQWGIWAVYGAGLLLLFRPSSIFIQFVSGRWAEVVGDRADELPNAGAWIGYLERLLIFLFILVGEYAAIGLLIAAKSILRFRDDEKQRLTTEYILLGTLLSFTIAILIGMGVRFFAASV</sequence>
<evidence type="ECO:0000256" key="1">
    <source>
        <dbReference type="SAM" id="Phobius"/>
    </source>
</evidence>